<evidence type="ECO:0000313" key="3">
    <source>
        <dbReference type="EMBL" id="MBP1968259.1"/>
    </source>
</evidence>
<dbReference type="SUPFAM" id="SSF52833">
    <property type="entry name" value="Thioredoxin-like"/>
    <property type="match status" value="1"/>
</dbReference>
<organism evidence="3 4">
    <name type="scientific">Virgibacillus natechei</name>
    <dbReference type="NCBI Taxonomy" id="1216297"/>
    <lineage>
        <taxon>Bacteria</taxon>
        <taxon>Bacillati</taxon>
        <taxon>Bacillota</taxon>
        <taxon>Bacilli</taxon>
        <taxon>Bacillales</taxon>
        <taxon>Bacillaceae</taxon>
        <taxon>Virgibacillus</taxon>
    </lineage>
</organism>
<keyword evidence="3" id="KW-0413">Isomerase</keyword>
<sequence>MVRLRDQLPDLDGAVKWLNSKPLRKADVIGNKATFIHFWSVSCNKCKRDLPKINSLRDEYKEHLNVIAVHMPRSEEDLDIDQVRSIAKQHSISHPIHIDSEQKLTDAFRIKFVPAYYIFDSEGKLRHSQGGGGGLNLLKKRIDRIVNLKNK</sequence>
<evidence type="ECO:0000313" key="4">
    <source>
        <dbReference type="Proteomes" id="UP001519345"/>
    </source>
</evidence>
<dbReference type="InterPro" id="IPR036249">
    <property type="entry name" value="Thioredoxin-like_sf"/>
</dbReference>
<keyword evidence="4" id="KW-1185">Reference proteome</keyword>
<evidence type="ECO:0000256" key="1">
    <source>
        <dbReference type="ARBA" id="ARBA00023157"/>
    </source>
</evidence>
<feature type="domain" description="Thioredoxin" evidence="2">
    <location>
        <begin position="2"/>
        <end position="147"/>
    </location>
</feature>
<evidence type="ECO:0000259" key="2">
    <source>
        <dbReference type="PROSITE" id="PS51352"/>
    </source>
</evidence>
<protein>
    <submittedName>
        <fullName evidence="3">Thiol-disulfide isomerase/thioredoxin</fullName>
    </submittedName>
</protein>
<gene>
    <name evidence="3" type="ORF">J2Z83_000351</name>
</gene>
<dbReference type="GO" id="GO:0016853">
    <property type="term" value="F:isomerase activity"/>
    <property type="evidence" value="ECO:0007669"/>
    <property type="project" value="UniProtKB-KW"/>
</dbReference>
<comment type="caution">
    <text evidence="3">The sequence shown here is derived from an EMBL/GenBank/DDBJ whole genome shotgun (WGS) entry which is preliminary data.</text>
</comment>
<dbReference type="PANTHER" id="PTHR42852:SF12">
    <property type="entry name" value="THIOL-DISULFIDE OXIDOREDUCTASE YKUV"/>
    <property type="match status" value="1"/>
</dbReference>
<dbReference type="InterPro" id="IPR050553">
    <property type="entry name" value="Thioredoxin_ResA/DsbE_sf"/>
</dbReference>
<dbReference type="PANTHER" id="PTHR42852">
    <property type="entry name" value="THIOL:DISULFIDE INTERCHANGE PROTEIN DSBE"/>
    <property type="match status" value="1"/>
</dbReference>
<reference evidence="3 4" key="1">
    <citation type="submission" date="2021-03" db="EMBL/GenBank/DDBJ databases">
        <title>Genomic Encyclopedia of Type Strains, Phase IV (KMG-IV): sequencing the most valuable type-strain genomes for metagenomic binning, comparative biology and taxonomic classification.</title>
        <authorList>
            <person name="Goeker M."/>
        </authorList>
    </citation>
    <scope>NUCLEOTIDE SEQUENCE [LARGE SCALE GENOMIC DNA]</scope>
    <source>
        <strain evidence="3 4">DSM 25609</strain>
    </source>
</reference>
<dbReference type="PROSITE" id="PS51352">
    <property type="entry name" value="THIOREDOXIN_2"/>
    <property type="match status" value="1"/>
</dbReference>
<dbReference type="Pfam" id="PF00578">
    <property type="entry name" value="AhpC-TSA"/>
    <property type="match status" value="1"/>
</dbReference>
<dbReference type="InterPro" id="IPR000866">
    <property type="entry name" value="AhpC/TSA"/>
</dbReference>
<proteinExistence type="predicted"/>
<dbReference type="Proteomes" id="UP001519345">
    <property type="component" value="Unassembled WGS sequence"/>
</dbReference>
<dbReference type="EMBL" id="JAGGKX010000001">
    <property type="protein sequence ID" value="MBP1968259.1"/>
    <property type="molecule type" value="Genomic_DNA"/>
</dbReference>
<dbReference type="RefSeq" id="WP_209461484.1">
    <property type="nucleotide sequence ID" value="NZ_CP110224.1"/>
</dbReference>
<name>A0ABS4IE01_9BACI</name>
<keyword evidence="1" id="KW-1015">Disulfide bond</keyword>
<accession>A0ABS4IE01</accession>
<dbReference type="Gene3D" id="3.40.30.10">
    <property type="entry name" value="Glutaredoxin"/>
    <property type="match status" value="1"/>
</dbReference>
<dbReference type="InterPro" id="IPR013766">
    <property type="entry name" value="Thioredoxin_domain"/>
</dbReference>